<reference evidence="3 4" key="1">
    <citation type="journal article" date="2016" name="Nat. Commun.">
        <title>Thousands of microbial genomes shed light on interconnected biogeochemical processes in an aquifer system.</title>
        <authorList>
            <person name="Anantharaman K."/>
            <person name="Brown C.T."/>
            <person name="Hug L.A."/>
            <person name="Sharon I."/>
            <person name="Castelle C.J."/>
            <person name="Probst A.J."/>
            <person name="Thomas B.C."/>
            <person name="Singh A."/>
            <person name="Wilkins M.J."/>
            <person name="Karaoz U."/>
            <person name="Brodie E.L."/>
            <person name="Williams K.H."/>
            <person name="Hubbard S.S."/>
            <person name="Banfield J.F."/>
        </authorList>
    </citation>
    <scope>NUCLEOTIDE SEQUENCE [LARGE SCALE GENOMIC DNA]</scope>
</reference>
<feature type="chain" id="PRO_5009512979" description="PepSY domain-containing protein" evidence="2">
    <location>
        <begin position="23"/>
        <end position="237"/>
    </location>
</feature>
<evidence type="ECO:0000256" key="2">
    <source>
        <dbReference type="SAM" id="SignalP"/>
    </source>
</evidence>
<name>A0A1F4NSC6_UNCK3</name>
<organism evidence="3 4">
    <name type="scientific">candidate division Kazan bacterium RBG_13_50_9</name>
    <dbReference type="NCBI Taxonomy" id="1798535"/>
    <lineage>
        <taxon>Bacteria</taxon>
        <taxon>Bacteria division Kazan-3B-28</taxon>
    </lineage>
</organism>
<feature type="compositionally biased region" description="Low complexity" evidence="1">
    <location>
        <begin position="55"/>
        <end position="64"/>
    </location>
</feature>
<keyword evidence="2" id="KW-0732">Signal</keyword>
<gene>
    <name evidence="3" type="ORF">A2V68_01075</name>
</gene>
<feature type="region of interest" description="Disordered" evidence="1">
    <location>
        <begin position="30"/>
        <end position="66"/>
    </location>
</feature>
<evidence type="ECO:0000256" key="1">
    <source>
        <dbReference type="SAM" id="MobiDB-lite"/>
    </source>
</evidence>
<dbReference type="Proteomes" id="UP000176651">
    <property type="component" value="Unassembled WGS sequence"/>
</dbReference>
<evidence type="ECO:0000313" key="4">
    <source>
        <dbReference type="Proteomes" id="UP000176651"/>
    </source>
</evidence>
<proteinExistence type="predicted"/>
<sequence length="237" mass="25866">MPKNKIAWIGLSVALVVVLAAAGCQPRRQVDQETVDNSISNQVTDQSGGAGAEFTPYPGTTPPTSGLADPDAIQAQLVKETNDATAFIRLIQPDVVLTLVSTKYINSLSNSFGLSTNYYVFTSPTNPDYYFLVNVPRNGLDPMKRFLMPVQDFDLDFDVLPVPFEYWKLNYAAALELAEGQGGEAFRAQHKTFETSVILARPAGQHLNWFVTYKATDGSGARLQVQVDANTAEVSII</sequence>
<protein>
    <recommendedName>
        <fullName evidence="5">PepSY domain-containing protein</fullName>
    </recommendedName>
</protein>
<evidence type="ECO:0008006" key="5">
    <source>
        <dbReference type="Google" id="ProtNLM"/>
    </source>
</evidence>
<feature type="signal peptide" evidence="2">
    <location>
        <begin position="1"/>
        <end position="22"/>
    </location>
</feature>
<feature type="compositionally biased region" description="Polar residues" evidence="1">
    <location>
        <begin position="35"/>
        <end position="47"/>
    </location>
</feature>
<dbReference type="AlphaFoldDB" id="A0A1F4NSC6"/>
<dbReference type="PROSITE" id="PS51257">
    <property type="entry name" value="PROKAR_LIPOPROTEIN"/>
    <property type="match status" value="1"/>
</dbReference>
<dbReference type="EMBL" id="META01000003">
    <property type="protein sequence ID" value="OGB74330.1"/>
    <property type="molecule type" value="Genomic_DNA"/>
</dbReference>
<accession>A0A1F4NSC6</accession>
<comment type="caution">
    <text evidence="3">The sequence shown here is derived from an EMBL/GenBank/DDBJ whole genome shotgun (WGS) entry which is preliminary data.</text>
</comment>
<evidence type="ECO:0000313" key="3">
    <source>
        <dbReference type="EMBL" id="OGB74330.1"/>
    </source>
</evidence>
<dbReference type="STRING" id="1798535.A2V68_01075"/>